<dbReference type="Proteomes" id="UP000095766">
    <property type="component" value="Unassembled WGS sequence"/>
</dbReference>
<name>A0A174RYB4_BACUN</name>
<organism evidence="1">
    <name type="scientific">Bacteroides uniformis</name>
    <dbReference type="NCBI Taxonomy" id="820"/>
    <lineage>
        <taxon>Bacteria</taxon>
        <taxon>Pseudomonadati</taxon>
        <taxon>Bacteroidota</taxon>
        <taxon>Bacteroidia</taxon>
        <taxon>Bacteroidales</taxon>
        <taxon>Bacteroidaceae</taxon>
        <taxon>Bacteroides</taxon>
    </lineage>
</organism>
<reference evidence="1" key="1">
    <citation type="submission" date="2015-09" db="EMBL/GenBank/DDBJ databases">
        <authorList>
            <consortium name="Pathogen Informatics"/>
        </authorList>
    </citation>
    <scope>NUCLEOTIDE SEQUENCE [LARGE SCALE GENOMIC DNA]</scope>
    <source>
        <strain evidence="1">2789STDY5834898</strain>
    </source>
</reference>
<proteinExistence type="predicted"/>
<dbReference type="EMBL" id="CZAO01000012">
    <property type="protein sequence ID" value="CUP90573.1"/>
    <property type="molecule type" value="Genomic_DNA"/>
</dbReference>
<dbReference type="AlphaFoldDB" id="A0A174RYB4"/>
<protein>
    <submittedName>
        <fullName evidence="1">Uncharacterized protein</fullName>
    </submittedName>
</protein>
<sequence length="36" mass="4224">MWLLIIIHKSQDVSNGNLVNFNDRGYCVRLMLYLIA</sequence>
<evidence type="ECO:0000313" key="1">
    <source>
        <dbReference type="EMBL" id="CUP90573.1"/>
    </source>
</evidence>
<gene>
    <name evidence="1" type="ORF">ERS852510_02625</name>
</gene>
<accession>A0A174RYB4</accession>